<accession>J5QAD5</accession>
<dbReference type="GO" id="GO:0007095">
    <property type="term" value="P:mitotic G2 DNA damage checkpoint signaling"/>
    <property type="evidence" value="ECO:0007669"/>
    <property type="project" value="TreeGrafter"/>
</dbReference>
<dbReference type="KEGG" id="tasa:A1Q1_05157"/>
<dbReference type="OrthoDB" id="251770at2759"/>
<evidence type="ECO:0000313" key="5">
    <source>
        <dbReference type="Proteomes" id="UP000002748"/>
    </source>
</evidence>
<dbReference type="EMBL" id="ALBS01000297">
    <property type="protein sequence ID" value="EJT46328.1"/>
    <property type="molecule type" value="Genomic_DNA"/>
</dbReference>
<feature type="compositionally biased region" description="Polar residues" evidence="2">
    <location>
        <begin position="709"/>
        <end position="731"/>
    </location>
</feature>
<name>J5QAD5_TRIAS</name>
<protein>
    <recommendedName>
        <fullName evidence="3">BRCT domain-containing protein</fullName>
    </recommendedName>
</protein>
<sequence>MNRRGHLSHKVPNVKLRPAPAGRSTRRSAAAEYEPEERPAWSDEEEKPKLAALVKELGGQVENALTVNVTHVIAAGFGSAKYMYAIEHRLPVLAPTWVEDAHRQWVSGAELDVPAVRFRRVSSLTFQSIEAHRLLPFTGLKISISGIDQLDHRKTIIRYIQQFGGTYSKDLDRSCTHLVSAFPTSDPKAKASEKVKWAMKEIGDRAMGRRKGRKVEGEDIWIIYEHWIWDCVGFRGRWKEDAYDARKPRGRPKIKLESVLDGSCFEPPPELVKEQAEEDEPVVLRKKRKQEDMGNLVNELLSTTGVPVKTEDMEEQAEEDEPVVLRKKRKQEDMGNLVNELLSTTGVPVKTEDMEVDSPGAESETKPDPMSLAPRTFERKPSLLHVTKSTSFAVPAANAGPSKMPVAEGERSGSPPQFFADMRFTHVISEGCQGLENALKQHGGTVVSEAEWRAGALVDYVIVRLTKVDMPPVQPGEPTPALVTECWVEGCCFEQRLLDPDATLVFRPLSVDCPIPGASSILVHISGFPTETTVYLKRLLKTVGGVLSEKLNRKTTHLVCAVPEGQKWTKAHEWGVTCVKDTWLWNMGRTGVIDDITKHLHGADMPNGIPLPTPSRLSGRAHSEGEALGSSVPNLTADEIAGSSLSSRVLKSTPTHVDKPGGSAGALVADSTNALQSPKASTERLLNRAHTVPEPRSSPSRKGGASPVVPSSTAGVLGTVSSPSALGSGSDVTAALRRLAEGPDAPTRSKVLRRSRNSRPRSEVAPSPLSPRLQSPTSPVAPGAALAVPQAVQEESMRVTYADGASEKERKRLLDAVMRGAPSPKKQRM</sequence>
<gene>
    <name evidence="4" type="ORF">A1Q1_05157</name>
</gene>
<evidence type="ECO:0000256" key="2">
    <source>
        <dbReference type="SAM" id="MobiDB-lite"/>
    </source>
</evidence>
<dbReference type="HOGENOM" id="CLU_342002_0_0_1"/>
<feature type="domain" description="BRCT" evidence="3">
    <location>
        <begin position="132"/>
        <end position="245"/>
    </location>
</feature>
<dbReference type="PANTHER" id="PTHR13561:SF20">
    <property type="entry name" value="DNA TOPOISOMERASE 2-BINDING PROTEIN 1"/>
    <property type="match status" value="1"/>
</dbReference>
<feature type="region of interest" description="Disordered" evidence="2">
    <location>
        <begin position="606"/>
        <end position="635"/>
    </location>
</feature>
<evidence type="ECO:0000256" key="1">
    <source>
        <dbReference type="ARBA" id="ARBA00022737"/>
    </source>
</evidence>
<feature type="domain" description="BRCT" evidence="3">
    <location>
        <begin position="44"/>
        <end position="100"/>
    </location>
</feature>
<dbReference type="AlphaFoldDB" id="J5QAD5"/>
<dbReference type="InterPro" id="IPR059215">
    <property type="entry name" value="BRCT2_TopBP1-like"/>
</dbReference>
<feature type="region of interest" description="Disordered" evidence="2">
    <location>
        <begin position="672"/>
        <end position="789"/>
    </location>
</feature>
<dbReference type="Pfam" id="PF12738">
    <property type="entry name" value="PTCB-BRCT"/>
    <property type="match status" value="3"/>
</dbReference>
<dbReference type="InterPro" id="IPR001357">
    <property type="entry name" value="BRCT_dom"/>
</dbReference>
<dbReference type="PANTHER" id="PTHR13561">
    <property type="entry name" value="DNA REPLICATION REGULATOR DPB11-RELATED"/>
    <property type="match status" value="1"/>
</dbReference>
<dbReference type="SMART" id="SM00292">
    <property type="entry name" value="BRCT"/>
    <property type="match status" value="3"/>
</dbReference>
<dbReference type="Gene3D" id="3.40.50.10190">
    <property type="entry name" value="BRCT domain"/>
    <property type="match status" value="4"/>
</dbReference>
<feature type="compositionally biased region" description="Basic and acidic residues" evidence="2">
    <location>
        <begin position="36"/>
        <end position="45"/>
    </location>
</feature>
<dbReference type="GeneID" id="25988669"/>
<dbReference type="Proteomes" id="UP000002748">
    <property type="component" value="Unassembled WGS sequence"/>
</dbReference>
<dbReference type="PROSITE" id="PS50172">
    <property type="entry name" value="BRCT"/>
    <property type="match status" value="4"/>
</dbReference>
<dbReference type="GO" id="GO:0006270">
    <property type="term" value="P:DNA replication initiation"/>
    <property type="evidence" value="ECO:0007669"/>
    <property type="project" value="TreeGrafter"/>
</dbReference>
<evidence type="ECO:0000313" key="4">
    <source>
        <dbReference type="EMBL" id="EJT46328.1"/>
    </source>
</evidence>
<dbReference type="VEuPathDB" id="FungiDB:A1Q1_05157"/>
<keyword evidence="1" id="KW-0677">Repeat</keyword>
<dbReference type="CDD" id="cd00027">
    <property type="entry name" value="BRCT"/>
    <property type="match status" value="1"/>
</dbReference>
<dbReference type="RefSeq" id="XP_014177439.1">
    <property type="nucleotide sequence ID" value="XM_014321964.1"/>
</dbReference>
<dbReference type="GO" id="GO:0033314">
    <property type="term" value="P:mitotic DNA replication checkpoint signaling"/>
    <property type="evidence" value="ECO:0007669"/>
    <property type="project" value="TreeGrafter"/>
</dbReference>
<feature type="domain" description="BRCT" evidence="3">
    <location>
        <begin position="536"/>
        <end position="586"/>
    </location>
</feature>
<feature type="region of interest" description="Disordered" evidence="2">
    <location>
        <begin position="1"/>
        <end position="45"/>
    </location>
</feature>
<feature type="compositionally biased region" description="Basic residues" evidence="2">
    <location>
        <begin position="750"/>
        <end position="759"/>
    </location>
</feature>
<reference evidence="4 5" key="1">
    <citation type="journal article" date="2012" name="Eukaryot. Cell">
        <title>Draft genome sequence of CBS 2479, the standard type strain of Trichosporon asahii.</title>
        <authorList>
            <person name="Yang R.Y."/>
            <person name="Li H.T."/>
            <person name="Zhu H."/>
            <person name="Zhou G.P."/>
            <person name="Wang M."/>
            <person name="Wang L."/>
        </authorList>
    </citation>
    <scope>NUCLEOTIDE SEQUENCE [LARGE SCALE GENOMIC DNA]</scope>
    <source>
        <strain evidence="5">ATCC 90039 / CBS 2479 / JCM 2466 / KCTC 7840 / NCYC 2677 / UAMH 7654</strain>
    </source>
</reference>
<proteinExistence type="predicted"/>
<feature type="region of interest" description="Disordered" evidence="2">
    <location>
        <begin position="352"/>
        <end position="374"/>
    </location>
</feature>
<dbReference type="InterPro" id="IPR036420">
    <property type="entry name" value="BRCT_dom_sf"/>
</dbReference>
<feature type="domain" description="BRCT" evidence="3">
    <location>
        <begin position="435"/>
        <end position="505"/>
    </location>
</feature>
<comment type="caution">
    <text evidence="4">The sequence shown here is derived from an EMBL/GenBank/DDBJ whole genome shotgun (WGS) entry which is preliminary data.</text>
</comment>
<dbReference type="SUPFAM" id="SSF52113">
    <property type="entry name" value="BRCT domain"/>
    <property type="match status" value="3"/>
</dbReference>
<organism evidence="4 5">
    <name type="scientific">Trichosporon asahii var. asahii (strain ATCC 90039 / CBS 2479 / JCM 2466 / KCTC 7840 / NBRC 103889/ NCYC 2677 / UAMH 7654)</name>
    <name type="common">Yeast</name>
    <dbReference type="NCBI Taxonomy" id="1186058"/>
    <lineage>
        <taxon>Eukaryota</taxon>
        <taxon>Fungi</taxon>
        <taxon>Dikarya</taxon>
        <taxon>Basidiomycota</taxon>
        <taxon>Agaricomycotina</taxon>
        <taxon>Tremellomycetes</taxon>
        <taxon>Trichosporonales</taxon>
        <taxon>Trichosporonaceae</taxon>
        <taxon>Trichosporon</taxon>
    </lineage>
</organism>
<dbReference type="CDD" id="cd17731">
    <property type="entry name" value="BRCT_TopBP1_rpt2_like"/>
    <property type="match status" value="1"/>
</dbReference>
<evidence type="ECO:0000259" key="3">
    <source>
        <dbReference type="PROSITE" id="PS50172"/>
    </source>
</evidence>